<feature type="signal peptide" evidence="1">
    <location>
        <begin position="1"/>
        <end position="17"/>
    </location>
</feature>
<feature type="chain" id="PRO_5042119138" evidence="1">
    <location>
        <begin position="18"/>
        <end position="77"/>
    </location>
</feature>
<organism evidence="2 3">
    <name type="scientific">Elysia crispata</name>
    <name type="common">lettuce slug</name>
    <dbReference type="NCBI Taxonomy" id="231223"/>
    <lineage>
        <taxon>Eukaryota</taxon>
        <taxon>Metazoa</taxon>
        <taxon>Spiralia</taxon>
        <taxon>Lophotrochozoa</taxon>
        <taxon>Mollusca</taxon>
        <taxon>Gastropoda</taxon>
        <taxon>Heterobranchia</taxon>
        <taxon>Euthyneura</taxon>
        <taxon>Panpulmonata</taxon>
        <taxon>Sacoglossa</taxon>
        <taxon>Placobranchoidea</taxon>
        <taxon>Plakobranchidae</taxon>
        <taxon>Elysia</taxon>
    </lineage>
</organism>
<dbReference type="AlphaFoldDB" id="A0AAE0ZPH6"/>
<accession>A0AAE0ZPH6</accession>
<sequence length="77" mass="7451">MVAEVMLLFGLRVGVDGVLVQVASESDVAVGCVLSAAGGLGDAAVGCVLVLVVAECNVMTGWLCVSAGGGWGDVAVG</sequence>
<name>A0AAE0ZPH6_9GAST</name>
<protein>
    <submittedName>
        <fullName evidence="2">Uncharacterized protein</fullName>
    </submittedName>
</protein>
<proteinExistence type="predicted"/>
<dbReference type="Proteomes" id="UP001283361">
    <property type="component" value="Unassembled WGS sequence"/>
</dbReference>
<dbReference type="EMBL" id="JAWDGP010003558">
    <property type="protein sequence ID" value="KAK3773184.1"/>
    <property type="molecule type" value="Genomic_DNA"/>
</dbReference>
<evidence type="ECO:0000313" key="3">
    <source>
        <dbReference type="Proteomes" id="UP001283361"/>
    </source>
</evidence>
<keyword evidence="3" id="KW-1185">Reference proteome</keyword>
<comment type="caution">
    <text evidence="2">The sequence shown here is derived from an EMBL/GenBank/DDBJ whole genome shotgun (WGS) entry which is preliminary data.</text>
</comment>
<evidence type="ECO:0000256" key="1">
    <source>
        <dbReference type="SAM" id="SignalP"/>
    </source>
</evidence>
<evidence type="ECO:0000313" key="2">
    <source>
        <dbReference type="EMBL" id="KAK3773184.1"/>
    </source>
</evidence>
<keyword evidence="1" id="KW-0732">Signal</keyword>
<reference evidence="2" key="1">
    <citation type="journal article" date="2023" name="G3 (Bethesda)">
        <title>A reference genome for the long-term kleptoplast-retaining sea slug Elysia crispata morphotype clarki.</title>
        <authorList>
            <person name="Eastman K.E."/>
            <person name="Pendleton A.L."/>
            <person name="Shaikh M.A."/>
            <person name="Suttiyut T."/>
            <person name="Ogas R."/>
            <person name="Tomko P."/>
            <person name="Gavelis G."/>
            <person name="Widhalm J.R."/>
            <person name="Wisecaver J.H."/>
        </authorList>
    </citation>
    <scope>NUCLEOTIDE SEQUENCE</scope>
    <source>
        <strain evidence="2">ECLA1</strain>
    </source>
</reference>
<gene>
    <name evidence="2" type="ORF">RRG08_011469</name>
</gene>